<dbReference type="OrthoDB" id="2654857at2"/>
<comment type="caution">
    <text evidence="1">The sequence shown here is derived from an EMBL/GenBank/DDBJ whole genome shotgun (WGS) entry which is preliminary data.</text>
</comment>
<evidence type="ECO:0000313" key="1">
    <source>
        <dbReference type="EMBL" id="RQW13492.1"/>
    </source>
</evidence>
<proteinExistence type="predicted"/>
<organism evidence="1 2">
    <name type="scientific">Paenibacillus rhizophilus</name>
    <dbReference type="NCBI Taxonomy" id="1850366"/>
    <lineage>
        <taxon>Bacteria</taxon>
        <taxon>Bacillati</taxon>
        <taxon>Bacillota</taxon>
        <taxon>Bacilli</taxon>
        <taxon>Bacillales</taxon>
        <taxon>Paenibacillaceae</taxon>
        <taxon>Paenibacillus</taxon>
    </lineage>
</organism>
<evidence type="ECO:0000313" key="2">
    <source>
        <dbReference type="Proteomes" id="UP000282529"/>
    </source>
</evidence>
<dbReference type="InterPro" id="IPR011024">
    <property type="entry name" value="G_crystallin-like"/>
</dbReference>
<sequence length="124" mass="14002">MANSDVRLALWSGTNFSVRRILFRRGGVAVRDLGAFRFNNVLSSFRLRNVVERSQVTLVLFSRINFQGSFRVFRGSQNVANLGNFNFNDVTSSLILVGRNLTNSEIARIQSTGIPPRDILIIRQ</sequence>
<name>A0A3N9Q413_9BACL</name>
<dbReference type="AlphaFoldDB" id="A0A3N9Q413"/>
<dbReference type="EMBL" id="RQPI01000001">
    <property type="protein sequence ID" value="RQW13492.1"/>
    <property type="molecule type" value="Genomic_DNA"/>
</dbReference>
<keyword evidence="2" id="KW-1185">Reference proteome</keyword>
<dbReference type="Proteomes" id="UP000282529">
    <property type="component" value="Unassembled WGS sequence"/>
</dbReference>
<accession>A0A3N9Q413</accession>
<protein>
    <submittedName>
        <fullName evidence="1">Uncharacterized protein</fullName>
    </submittedName>
</protein>
<reference evidence="1 2" key="1">
    <citation type="submission" date="2018-11" db="EMBL/GenBank/DDBJ databases">
        <title>Genome sequence of strain 7197.</title>
        <authorList>
            <person name="Gao J."/>
            <person name="Sun J."/>
        </authorList>
    </citation>
    <scope>NUCLEOTIDE SEQUENCE [LARGE SCALE GENOMIC DNA]</scope>
    <source>
        <strain evidence="1 2">7197</strain>
    </source>
</reference>
<dbReference type="SUPFAM" id="SSF49695">
    <property type="entry name" value="gamma-Crystallin-like"/>
    <property type="match status" value="1"/>
</dbReference>
<gene>
    <name evidence="1" type="ORF">EH198_03470</name>
</gene>
<dbReference type="RefSeq" id="WP_124694134.1">
    <property type="nucleotide sequence ID" value="NZ_JBHUFE010000016.1"/>
</dbReference>
<dbReference type="Gene3D" id="2.60.20.10">
    <property type="entry name" value="Crystallins"/>
    <property type="match status" value="1"/>
</dbReference>